<accession>A0ABP2SQV5</accession>
<organism evidence="1 2">
    <name type="scientific">Veillonella atypica KON</name>
    <dbReference type="NCBI Taxonomy" id="1128111"/>
    <lineage>
        <taxon>Bacteria</taxon>
        <taxon>Bacillati</taxon>
        <taxon>Bacillota</taxon>
        <taxon>Negativicutes</taxon>
        <taxon>Veillonellales</taxon>
        <taxon>Veillonellaceae</taxon>
        <taxon>Veillonella</taxon>
    </lineage>
</organism>
<protein>
    <recommendedName>
        <fullName evidence="3">Trimeric autotransporter adhesin YadA-like stalk domain-containing protein</fullName>
    </recommendedName>
</protein>
<sequence>VGEQTWQITADKDATTSGVQIGTKKDAKVGKDDKVQLIAGENLTVNQNERDFTYSLNKDLVKMNSATFEATGGKTTVIKGDSIVQTDGTKVNTSTAAGNTVVDGAKSTATTADGTTVTTANGNTNYAADGVRINTTGKTPVSLTDAGLDNGNNVIKNVASGHVNNDATDNTNAANIADVKKATTTVTANAGEAANATTGNVTLTSTTAADGHTIYDVKLNDKVTLGSGANAITIDGTAGKATFGSSVVDGVNNTFTTGGANAVKLDG</sequence>
<reference evidence="1 2" key="1">
    <citation type="submission" date="2012-05" db="EMBL/GenBank/DDBJ databases">
        <authorList>
            <person name="Weinstock G."/>
            <person name="Sodergren E."/>
            <person name="Lobos E.A."/>
            <person name="Fulton L."/>
            <person name="Fulton R."/>
            <person name="Courtney L."/>
            <person name="Fronick C."/>
            <person name="O'Laughlin M."/>
            <person name="Godfrey J."/>
            <person name="Wilson R.M."/>
            <person name="Miner T."/>
            <person name="Farmer C."/>
            <person name="Delehaunty K."/>
            <person name="Cordes M."/>
            <person name="Minx P."/>
            <person name="Tomlinson C."/>
            <person name="Chen J."/>
            <person name="Wollam A."/>
            <person name="Pepin K.H."/>
            <person name="Bhonagiri V."/>
            <person name="Zhang X."/>
            <person name="Suruliraj S."/>
            <person name="Warren W."/>
            <person name="Mitreva M."/>
            <person name="Mardis E.R."/>
            <person name="Wilson R.K."/>
        </authorList>
    </citation>
    <scope>NUCLEOTIDE SEQUENCE [LARGE SCALE GENOMIC DNA]</scope>
    <source>
        <strain evidence="1 2">KON</strain>
    </source>
</reference>
<evidence type="ECO:0008006" key="3">
    <source>
        <dbReference type="Google" id="ProtNLM"/>
    </source>
</evidence>
<feature type="non-terminal residue" evidence="1">
    <location>
        <position position="1"/>
    </location>
</feature>
<keyword evidence="2" id="KW-1185">Reference proteome</keyword>
<dbReference type="EMBL" id="AMEX01000053">
    <property type="protein sequence ID" value="EKY17681.1"/>
    <property type="molecule type" value="Genomic_DNA"/>
</dbReference>
<comment type="caution">
    <text evidence="1">The sequence shown here is derived from an EMBL/GenBank/DDBJ whole genome shotgun (WGS) entry which is preliminary data.</text>
</comment>
<gene>
    <name evidence="1" type="ORF">HMPREF0870_01815</name>
</gene>
<evidence type="ECO:0000313" key="1">
    <source>
        <dbReference type="EMBL" id="EKY17681.1"/>
    </source>
</evidence>
<feature type="non-terminal residue" evidence="1">
    <location>
        <position position="267"/>
    </location>
</feature>
<evidence type="ECO:0000313" key="2">
    <source>
        <dbReference type="Proteomes" id="UP000010412"/>
    </source>
</evidence>
<name>A0ABP2SQV5_9FIRM</name>
<dbReference type="Proteomes" id="UP000010412">
    <property type="component" value="Unassembled WGS sequence"/>
</dbReference>
<proteinExistence type="predicted"/>